<dbReference type="Pfam" id="PF04940">
    <property type="entry name" value="BLUF"/>
    <property type="match status" value="1"/>
</dbReference>
<keyword evidence="3" id="KW-1185">Reference proteome</keyword>
<dbReference type="EMBL" id="BAABDM010000001">
    <property type="protein sequence ID" value="GAA4081745.1"/>
    <property type="molecule type" value="Genomic_DNA"/>
</dbReference>
<gene>
    <name evidence="2" type="ORF">GCM10022414_00090</name>
</gene>
<dbReference type="RefSeq" id="WP_344931523.1">
    <property type="nucleotide sequence ID" value="NZ_BAABDM010000001.1"/>
</dbReference>
<accession>A0ABP7W643</accession>
<dbReference type="PROSITE" id="PS50925">
    <property type="entry name" value="BLUF"/>
    <property type="match status" value="1"/>
</dbReference>
<dbReference type="InterPro" id="IPR036046">
    <property type="entry name" value="Acylphosphatase-like_dom_sf"/>
</dbReference>
<reference evidence="3" key="1">
    <citation type="journal article" date="2019" name="Int. J. Syst. Evol. Microbiol.">
        <title>The Global Catalogue of Microorganisms (GCM) 10K type strain sequencing project: providing services to taxonomists for standard genome sequencing and annotation.</title>
        <authorList>
            <consortium name="The Broad Institute Genomics Platform"/>
            <consortium name="The Broad Institute Genome Sequencing Center for Infectious Disease"/>
            <person name="Wu L."/>
            <person name="Ma J."/>
        </authorList>
    </citation>
    <scope>NUCLEOTIDE SEQUENCE [LARGE SCALE GENOMIC DNA]</scope>
    <source>
        <strain evidence="3">JCM 17304</strain>
    </source>
</reference>
<feature type="domain" description="BLUF" evidence="1">
    <location>
        <begin position="2"/>
        <end position="93"/>
    </location>
</feature>
<dbReference type="SUPFAM" id="SSF54975">
    <property type="entry name" value="Acylphosphatase/BLUF domain-like"/>
    <property type="match status" value="1"/>
</dbReference>
<organism evidence="2 3">
    <name type="scientific">Zhongshania borealis</name>
    <dbReference type="NCBI Taxonomy" id="889488"/>
    <lineage>
        <taxon>Bacteria</taxon>
        <taxon>Pseudomonadati</taxon>
        <taxon>Pseudomonadota</taxon>
        <taxon>Gammaproteobacteria</taxon>
        <taxon>Cellvibrionales</taxon>
        <taxon>Spongiibacteraceae</taxon>
        <taxon>Zhongshania</taxon>
    </lineage>
</organism>
<dbReference type="SMART" id="SM01034">
    <property type="entry name" value="BLUF"/>
    <property type="match status" value="1"/>
</dbReference>
<evidence type="ECO:0000313" key="2">
    <source>
        <dbReference type="EMBL" id="GAA4081745.1"/>
    </source>
</evidence>
<proteinExistence type="predicted"/>
<dbReference type="Proteomes" id="UP001500392">
    <property type="component" value="Unassembled WGS sequence"/>
</dbReference>
<comment type="caution">
    <text evidence="2">The sequence shown here is derived from an EMBL/GenBank/DDBJ whole genome shotgun (WGS) entry which is preliminary data.</text>
</comment>
<dbReference type="Gene3D" id="3.30.70.100">
    <property type="match status" value="1"/>
</dbReference>
<evidence type="ECO:0000259" key="1">
    <source>
        <dbReference type="PROSITE" id="PS50925"/>
    </source>
</evidence>
<protein>
    <recommendedName>
        <fullName evidence="1">BLUF domain-containing protein</fullName>
    </recommendedName>
</protein>
<evidence type="ECO:0000313" key="3">
    <source>
        <dbReference type="Proteomes" id="UP001500392"/>
    </source>
</evidence>
<dbReference type="InterPro" id="IPR007024">
    <property type="entry name" value="BLUF_domain"/>
</dbReference>
<sequence length="138" mass="16245">MIFYLIYISSAVKLMTEYELLLLLRQSQKKNAELAITGMLLYKGGNFMQMLEGDEKSVRELYTAIRKDNRHKGVLTIITGNIEKRNFNDWSMGFHNMDKVADLPRYENYIKEHLTLHSFQHDVEQAFEFITSFEVGNR</sequence>
<name>A0ABP7W643_9GAMM</name>